<sequence length="704" mass="80844">MKKFSKTALGITAGLVAITGATIGIASYKTSKPFKPSFYNYKSYMSNDNQEYLRNEFDYKQFDEINQFTNALINHKAAAGIGTDFLAASLIQKHLLKKINYEILFEDEDLSSSKYSASQKRQIIKNALQTILRKEIWDHLTSYDKFLVDKNGDRLTSVLEDGKVVIDEFWEYFLPYYSQDMVVAYSLLKKNPEYAKSVLNTISKESRDDWSLSDFPEIETSVEELANIDFNNADNQLIDGTESPNDLVNILHKLHNTGYTSWTITDALRDNMLYGSSYWKKADGRRTAGDFTGDVEFKTYKELIDAFTDLVHDGTGYKVTNSDHISFKGDGLELLNNLINLSRLDVQAAIMYNGDGLDAYYGADNLPGWSIDGSIKSIKPKHNLLLVDGVVFSANNTDESNNRYLENLGNSLYANLKNEFKNIKENYNEILFNDFEQNITNKFTEFQIAHLWKEIKTNNIIQKLELEEDLEAALPEIMDHLHSIIDLSSAKNEKHFNEFYDFRKLHSNFLNSSSDVEDVDLEKRVNYAPTLISLFLKEEKQDFVNKLIAAINNAEGDSIETIEALEFESMEERLIHKMLLSFLEENNSFVTDIKELETEEEKNETFVTTLARIVAFIDLEDDQTLADHLNINNFSYINYTPSMNIDYEIVLRNYFADPVDGLDSEAINLYEIVNSQHTIHKSLSPINDQLYSLITTYYREKTKS</sequence>
<dbReference type="EMBL" id="LR215024">
    <property type="protein sequence ID" value="VEU70378.1"/>
    <property type="molecule type" value="Genomic_DNA"/>
</dbReference>
<evidence type="ECO:0000313" key="2">
    <source>
        <dbReference type="Proteomes" id="UP000290815"/>
    </source>
</evidence>
<dbReference type="RefSeq" id="WP_027333522.1">
    <property type="nucleotide sequence ID" value="NZ_LR215024.1"/>
</dbReference>
<evidence type="ECO:0000313" key="1">
    <source>
        <dbReference type="EMBL" id="VEU70378.1"/>
    </source>
</evidence>
<gene>
    <name evidence="1" type="ORF">NCTC10194_00389</name>
</gene>
<protein>
    <submittedName>
        <fullName evidence="1">Uncharacterized protein</fullName>
    </submittedName>
</protein>
<dbReference type="AlphaFoldDB" id="A0A449AV70"/>
<keyword evidence="2" id="KW-1185">Reference proteome</keyword>
<dbReference type="Proteomes" id="UP000290815">
    <property type="component" value="Chromosome"/>
</dbReference>
<dbReference type="KEGG" id="mgly:NCTC10194_00389"/>
<name>A0A449AV70_9BACT</name>
<organism evidence="1 2">
    <name type="scientific">Mycoplasmopsis glycophila</name>
    <dbReference type="NCBI Taxonomy" id="171285"/>
    <lineage>
        <taxon>Bacteria</taxon>
        <taxon>Bacillati</taxon>
        <taxon>Mycoplasmatota</taxon>
        <taxon>Mycoplasmoidales</taxon>
        <taxon>Metamycoplasmataceae</taxon>
        <taxon>Mycoplasmopsis</taxon>
    </lineage>
</organism>
<reference evidence="1 2" key="1">
    <citation type="submission" date="2019-01" db="EMBL/GenBank/DDBJ databases">
        <authorList>
            <consortium name="Pathogen Informatics"/>
        </authorList>
    </citation>
    <scope>NUCLEOTIDE SEQUENCE [LARGE SCALE GENOMIC DNA]</scope>
    <source>
        <strain evidence="1 2">NCTC10194</strain>
    </source>
</reference>
<proteinExistence type="predicted"/>
<accession>A0A449AV70</accession>